<accession>A0A9W6TA11</accession>
<feature type="region of interest" description="Disordered" evidence="4">
    <location>
        <begin position="402"/>
        <end position="439"/>
    </location>
</feature>
<dbReference type="SMART" id="SM00547">
    <property type="entry name" value="ZnF_RBZ"/>
    <property type="match status" value="1"/>
</dbReference>
<keyword evidence="7" id="KW-1185">Reference proteome</keyword>
<feature type="region of interest" description="Disordered" evidence="4">
    <location>
        <begin position="180"/>
        <end position="199"/>
    </location>
</feature>
<dbReference type="OrthoDB" id="261960at2759"/>
<reference evidence="6" key="1">
    <citation type="submission" date="2023-04" db="EMBL/GenBank/DDBJ databases">
        <title>Phytophthora lilii NBRC 32176.</title>
        <authorList>
            <person name="Ichikawa N."/>
            <person name="Sato H."/>
            <person name="Tonouchi N."/>
        </authorList>
    </citation>
    <scope>NUCLEOTIDE SEQUENCE</scope>
    <source>
        <strain evidence="6">NBRC 32176</strain>
    </source>
</reference>
<dbReference type="InterPro" id="IPR001876">
    <property type="entry name" value="Znf_RanBP2"/>
</dbReference>
<feature type="compositionally biased region" description="Polar residues" evidence="4">
    <location>
        <begin position="422"/>
        <end position="439"/>
    </location>
</feature>
<evidence type="ECO:0000313" key="7">
    <source>
        <dbReference type="Proteomes" id="UP001165083"/>
    </source>
</evidence>
<evidence type="ECO:0000256" key="1">
    <source>
        <dbReference type="ARBA" id="ARBA00022723"/>
    </source>
</evidence>
<organism evidence="6 7">
    <name type="scientific">Phytophthora lilii</name>
    <dbReference type="NCBI Taxonomy" id="2077276"/>
    <lineage>
        <taxon>Eukaryota</taxon>
        <taxon>Sar</taxon>
        <taxon>Stramenopiles</taxon>
        <taxon>Oomycota</taxon>
        <taxon>Peronosporomycetes</taxon>
        <taxon>Peronosporales</taxon>
        <taxon>Peronosporaceae</taxon>
        <taxon>Phytophthora</taxon>
    </lineage>
</organism>
<feature type="region of interest" description="Disordered" evidence="4">
    <location>
        <begin position="265"/>
        <end position="293"/>
    </location>
</feature>
<dbReference type="AlphaFoldDB" id="A0A9W6TA11"/>
<gene>
    <name evidence="6" type="ORF">Plil01_000132500</name>
</gene>
<keyword evidence="1" id="KW-0479">Metal-binding</keyword>
<feature type="compositionally biased region" description="Low complexity" evidence="4">
    <location>
        <begin position="267"/>
        <end position="285"/>
    </location>
</feature>
<dbReference type="Gene3D" id="2.30.30.380">
    <property type="entry name" value="Zn-finger domain of Sec23/24"/>
    <property type="match status" value="1"/>
</dbReference>
<evidence type="ECO:0000256" key="4">
    <source>
        <dbReference type="SAM" id="MobiDB-lite"/>
    </source>
</evidence>
<sequence>MSWQSQWGTVKAANARAAALYYEVSNVGKTIESSKKRVVWRLKVEEGREFEISLTHSLASGKKVLRVDGIVNFCASDLIVDGMSFRRLPERLDPTKFQKPQGNVVTSAIRTTSNGGSGSRNSSFTYNYSNGGYGNRSNGGSRNSSRESSFGPWECTRCTLVNEKPLAPVCEACGHPKPDYISSSPTPSPTASRPAAKSAAEPPILFDMWQNAPAATSTSSAAFPAFTDSDGFPVSSMSTVPATMPSMTAKQPFQQDITSMLSGLDFTPAPVEETSPPVETTLEPSPTEEEKTAGDLWSSDMVNLNLKPEEKNPVQRSAKSYQTLEQARQLAPKEKVQVLPTPSPLAFPTYNAAPAPAAFYGGMPQAQPMMYNTVGNPGAFGMAPAPMSYGAPQANPMATYGGFGGQQQPSPFMTAAPMNAPPRQSSMQNFSNDPFATLS</sequence>
<evidence type="ECO:0000256" key="3">
    <source>
        <dbReference type="ARBA" id="ARBA00022833"/>
    </source>
</evidence>
<feature type="domain" description="RanBP2-type" evidence="5">
    <location>
        <begin position="151"/>
        <end position="176"/>
    </location>
</feature>
<proteinExistence type="predicted"/>
<dbReference type="EMBL" id="BSXW01000045">
    <property type="protein sequence ID" value="GMF10527.1"/>
    <property type="molecule type" value="Genomic_DNA"/>
</dbReference>
<feature type="compositionally biased region" description="Low complexity" evidence="4">
    <location>
        <begin position="182"/>
        <end position="199"/>
    </location>
</feature>
<keyword evidence="3" id="KW-0862">Zinc</keyword>
<protein>
    <submittedName>
        <fullName evidence="6">Unnamed protein product</fullName>
    </submittedName>
</protein>
<name>A0A9W6TA11_9STRA</name>
<evidence type="ECO:0000256" key="2">
    <source>
        <dbReference type="ARBA" id="ARBA00022771"/>
    </source>
</evidence>
<comment type="caution">
    <text evidence="6">The sequence shown here is derived from an EMBL/GenBank/DDBJ whole genome shotgun (WGS) entry which is preliminary data.</text>
</comment>
<keyword evidence="2" id="KW-0863">Zinc-finger</keyword>
<dbReference type="Proteomes" id="UP001165083">
    <property type="component" value="Unassembled WGS sequence"/>
</dbReference>
<dbReference type="GO" id="GO:0008270">
    <property type="term" value="F:zinc ion binding"/>
    <property type="evidence" value="ECO:0007669"/>
    <property type="project" value="UniProtKB-KW"/>
</dbReference>
<evidence type="ECO:0000313" key="6">
    <source>
        <dbReference type="EMBL" id="GMF10527.1"/>
    </source>
</evidence>
<evidence type="ECO:0000259" key="5">
    <source>
        <dbReference type="SMART" id="SM00547"/>
    </source>
</evidence>